<sequence length="184" mass="20721">MPAPELVLSYIQTLIWPVVVLIALFLFRNSIRGLLKRISQFDAFGVTATMAEEARDVEAALAVAAQPETDEGQRRDVLEFLVQQATQFGRAQEAAGGKPVSVAVDWSGAAPRVVTEERDLIKRRRENLQLRRQRIAEEAILARQSAEIVKAQRLNQELSELDDALEHLEQQERDEHDRGPREAS</sequence>
<name>A0A7K3W5D5_9ACTN</name>
<evidence type="ECO:0000313" key="3">
    <source>
        <dbReference type="EMBL" id="NEK59908.1"/>
    </source>
</evidence>
<evidence type="ECO:0000313" key="4">
    <source>
        <dbReference type="Proteomes" id="UP000470246"/>
    </source>
</evidence>
<keyword evidence="2" id="KW-0472">Membrane</keyword>
<accession>A0A7K3W5D5</accession>
<proteinExistence type="predicted"/>
<feature type="transmembrane region" description="Helical" evidence="2">
    <location>
        <begin position="6"/>
        <end position="27"/>
    </location>
</feature>
<dbReference type="AlphaFoldDB" id="A0A7K3W5D5"/>
<dbReference type="Proteomes" id="UP000470246">
    <property type="component" value="Unassembled WGS sequence"/>
</dbReference>
<evidence type="ECO:0000256" key="2">
    <source>
        <dbReference type="SAM" id="Phobius"/>
    </source>
</evidence>
<keyword evidence="4" id="KW-1185">Reference proteome</keyword>
<dbReference type="RefSeq" id="WP_163483281.1">
    <property type="nucleotide sequence ID" value="NZ_JAAGWF010000022.1"/>
</dbReference>
<keyword evidence="2" id="KW-0812">Transmembrane</keyword>
<keyword evidence="2" id="KW-1133">Transmembrane helix</keyword>
<evidence type="ECO:0000256" key="1">
    <source>
        <dbReference type="SAM" id="MobiDB-lite"/>
    </source>
</evidence>
<organism evidence="3 4">
    <name type="scientific">Geodermatophilus sabuli</name>
    <dbReference type="NCBI Taxonomy" id="1564158"/>
    <lineage>
        <taxon>Bacteria</taxon>
        <taxon>Bacillati</taxon>
        <taxon>Actinomycetota</taxon>
        <taxon>Actinomycetes</taxon>
        <taxon>Geodermatophilales</taxon>
        <taxon>Geodermatophilaceae</taxon>
        <taxon>Geodermatophilus</taxon>
    </lineage>
</organism>
<dbReference type="EMBL" id="JAAGWF010000022">
    <property type="protein sequence ID" value="NEK59908.1"/>
    <property type="molecule type" value="Genomic_DNA"/>
</dbReference>
<comment type="caution">
    <text evidence="3">The sequence shown here is derived from an EMBL/GenBank/DDBJ whole genome shotgun (WGS) entry which is preliminary data.</text>
</comment>
<feature type="region of interest" description="Disordered" evidence="1">
    <location>
        <begin position="161"/>
        <end position="184"/>
    </location>
</feature>
<reference evidence="3 4" key="1">
    <citation type="submission" date="2020-02" db="EMBL/GenBank/DDBJ databases">
        <title>Geodermatophilus sabuli CPCC 205279 I12A-02694.</title>
        <authorList>
            <person name="Jiang Z."/>
        </authorList>
    </citation>
    <scope>NUCLEOTIDE SEQUENCE [LARGE SCALE GENOMIC DNA]</scope>
    <source>
        <strain evidence="3 4">I12A-02694</strain>
    </source>
</reference>
<gene>
    <name evidence="3" type="ORF">GCU56_18800</name>
</gene>
<feature type="compositionally biased region" description="Basic and acidic residues" evidence="1">
    <location>
        <begin position="164"/>
        <end position="184"/>
    </location>
</feature>
<protein>
    <submittedName>
        <fullName evidence="3">Uncharacterized protein</fullName>
    </submittedName>
</protein>